<reference evidence="10 11" key="1">
    <citation type="journal article" date="2024" name="Nat. Commun.">
        <title>Phylogenomics reveals the evolutionary origins of lichenization in chlorophyte algae.</title>
        <authorList>
            <person name="Puginier C."/>
            <person name="Libourel C."/>
            <person name="Otte J."/>
            <person name="Skaloud P."/>
            <person name="Haon M."/>
            <person name="Grisel S."/>
            <person name="Petersen M."/>
            <person name="Berrin J.G."/>
            <person name="Delaux P.M."/>
            <person name="Dal Grande F."/>
            <person name="Keller J."/>
        </authorList>
    </citation>
    <scope>NUCLEOTIDE SEQUENCE [LARGE SCALE GENOMIC DNA]</scope>
    <source>
        <strain evidence="10 11">SAG 2145</strain>
    </source>
</reference>
<dbReference type="AlphaFoldDB" id="A0AAW1S2Q9"/>
<sequence length="248" mass="27033">MTAIETGDQDTWSLFQVVLQFASQGSIPPQAVLALLLSKLLGYLIIAGACYVKVPQILALRKAKSAEGLSASAFELEQLGYSIHSTYGFIMGLPFTAYGEAIIMLLQNTFLLCQVYYYGRAPFIRPLGMIILFAGLGFYVTSGSLTKQQMMRAYDFNNVIFTAARLPQIVKNFRAKSTGQLSIVTYIFNLGGCVIRIFTSIQEGAGIAMVRGFILGLALNGMLVFQCLYYGNRSPVKPAPGSKAAKTQ</sequence>
<evidence type="ECO:0000313" key="11">
    <source>
        <dbReference type="Proteomes" id="UP001438707"/>
    </source>
</evidence>
<feature type="transmembrane region" description="Helical" evidence="9">
    <location>
        <begin position="95"/>
        <end position="117"/>
    </location>
</feature>
<evidence type="ECO:0000256" key="9">
    <source>
        <dbReference type="SAM" id="Phobius"/>
    </source>
</evidence>
<keyword evidence="4" id="KW-0677">Repeat</keyword>
<evidence type="ECO:0000256" key="1">
    <source>
        <dbReference type="ARBA" id="ARBA00004141"/>
    </source>
</evidence>
<feature type="transmembrane region" description="Helical" evidence="9">
    <location>
        <begin position="181"/>
        <end position="199"/>
    </location>
</feature>
<feature type="transmembrane region" description="Helical" evidence="9">
    <location>
        <begin position="205"/>
        <end position="230"/>
    </location>
</feature>
<dbReference type="Gene3D" id="1.20.1280.290">
    <property type="match status" value="2"/>
</dbReference>
<dbReference type="Proteomes" id="UP001438707">
    <property type="component" value="Unassembled WGS sequence"/>
</dbReference>
<keyword evidence="3 8" id="KW-0812">Transmembrane</keyword>
<evidence type="ECO:0000256" key="4">
    <source>
        <dbReference type="ARBA" id="ARBA00022737"/>
    </source>
</evidence>
<keyword evidence="6 8" id="KW-0472">Membrane</keyword>
<evidence type="ECO:0000256" key="6">
    <source>
        <dbReference type="ARBA" id="ARBA00023136"/>
    </source>
</evidence>
<evidence type="ECO:0000256" key="7">
    <source>
        <dbReference type="ARBA" id="ARBA00038475"/>
    </source>
</evidence>
<dbReference type="PANTHER" id="PTHR12226">
    <property type="entry name" value="MANNOSE-P-DOLICHOL UTILIZATION DEFECT 1 LEC35 -RELATED"/>
    <property type="match status" value="1"/>
</dbReference>
<accession>A0AAW1S2Q9</accession>
<evidence type="ECO:0000256" key="8">
    <source>
        <dbReference type="PIRNR" id="PIRNR023381"/>
    </source>
</evidence>
<evidence type="ECO:0000256" key="5">
    <source>
        <dbReference type="ARBA" id="ARBA00022989"/>
    </source>
</evidence>
<evidence type="ECO:0000256" key="3">
    <source>
        <dbReference type="ARBA" id="ARBA00022692"/>
    </source>
</evidence>
<organism evidence="10 11">
    <name type="scientific">Apatococcus lobatus</name>
    <dbReference type="NCBI Taxonomy" id="904363"/>
    <lineage>
        <taxon>Eukaryota</taxon>
        <taxon>Viridiplantae</taxon>
        <taxon>Chlorophyta</taxon>
        <taxon>core chlorophytes</taxon>
        <taxon>Trebouxiophyceae</taxon>
        <taxon>Chlorellales</taxon>
        <taxon>Chlorellaceae</taxon>
        <taxon>Apatococcus</taxon>
    </lineage>
</organism>
<feature type="transmembrane region" description="Helical" evidence="9">
    <location>
        <begin position="123"/>
        <end position="142"/>
    </location>
</feature>
<dbReference type="EMBL" id="JALJOS010000004">
    <property type="protein sequence ID" value="KAK9839946.1"/>
    <property type="molecule type" value="Genomic_DNA"/>
</dbReference>
<keyword evidence="11" id="KW-1185">Reference proteome</keyword>
<dbReference type="InterPro" id="IPR016817">
    <property type="entry name" value="MannP-dilichol_defect-1"/>
</dbReference>
<comment type="caution">
    <text evidence="10">The sequence shown here is derived from an EMBL/GenBank/DDBJ whole genome shotgun (WGS) entry which is preliminary data.</text>
</comment>
<comment type="subcellular location">
    <subcellularLocation>
        <location evidence="1 8">Membrane</location>
        <topology evidence="1 8">Multi-pass membrane protein</topology>
    </subcellularLocation>
</comment>
<evidence type="ECO:0000256" key="2">
    <source>
        <dbReference type="ARBA" id="ARBA00022448"/>
    </source>
</evidence>
<feature type="transmembrane region" description="Helical" evidence="9">
    <location>
        <begin position="31"/>
        <end position="52"/>
    </location>
</feature>
<protein>
    <recommendedName>
        <fullName evidence="8">Mannose-P-dolichol utilization defect 1 protein homolog</fullName>
    </recommendedName>
</protein>
<dbReference type="Pfam" id="PF04193">
    <property type="entry name" value="PQ-loop"/>
    <property type="match status" value="2"/>
</dbReference>
<dbReference type="PANTHER" id="PTHR12226:SF2">
    <property type="entry name" value="MANNOSE-P-DOLICHOL UTILIZATION DEFECT 1 PROTEIN"/>
    <property type="match status" value="1"/>
</dbReference>
<evidence type="ECO:0000313" key="10">
    <source>
        <dbReference type="EMBL" id="KAK9839946.1"/>
    </source>
</evidence>
<dbReference type="SMART" id="SM00679">
    <property type="entry name" value="CTNS"/>
    <property type="match status" value="2"/>
</dbReference>
<dbReference type="GO" id="GO:0016020">
    <property type="term" value="C:membrane"/>
    <property type="evidence" value="ECO:0007669"/>
    <property type="project" value="UniProtKB-SubCell"/>
</dbReference>
<dbReference type="PIRSF" id="PIRSF023381">
    <property type="entry name" value="MannP-dilichol_defect-1p"/>
    <property type="match status" value="1"/>
</dbReference>
<proteinExistence type="inferred from homology"/>
<name>A0AAW1S2Q9_9CHLO</name>
<keyword evidence="5 8" id="KW-1133">Transmembrane helix</keyword>
<keyword evidence="2" id="KW-0813">Transport</keyword>
<comment type="similarity">
    <text evidence="7 8">Belongs to the MPDU1 (TC 2.A.43.3) family.</text>
</comment>
<gene>
    <name evidence="10" type="ORF">WJX74_000917</name>
</gene>
<dbReference type="InterPro" id="IPR006603">
    <property type="entry name" value="PQ-loop_rpt"/>
</dbReference>